<dbReference type="InterPro" id="IPR011990">
    <property type="entry name" value="TPR-like_helical_dom_sf"/>
</dbReference>
<accession>A0A089HPR6</accession>
<dbReference type="SUPFAM" id="SSF48452">
    <property type="entry name" value="TPR-like"/>
    <property type="match status" value="1"/>
</dbReference>
<evidence type="ECO:0000313" key="4">
    <source>
        <dbReference type="Proteomes" id="UP000029409"/>
    </source>
</evidence>
<proteinExistence type="predicted"/>
<dbReference type="PROSITE" id="PS50005">
    <property type="entry name" value="TPR"/>
    <property type="match status" value="1"/>
</dbReference>
<keyword evidence="4" id="KW-1185">Reference proteome</keyword>
<dbReference type="Proteomes" id="UP000029409">
    <property type="component" value="Chromosome"/>
</dbReference>
<keyword evidence="1" id="KW-0802">TPR repeat</keyword>
<organism evidence="3 4">
    <name type="scientific">Paenibacillus durus</name>
    <name type="common">Paenibacillus azotofixans</name>
    <dbReference type="NCBI Taxonomy" id="44251"/>
    <lineage>
        <taxon>Bacteria</taxon>
        <taxon>Bacillati</taxon>
        <taxon>Bacillota</taxon>
        <taxon>Bacilli</taxon>
        <taxon>Bacillales</taxon>
        <taxon>Paenibacillaceae</taxon>
        <taxon>Paenibacillus</taxon>
    </lineage>
</organism>
<sequence length="223" mass="26150">MVKFIGFMLLWNLVGNPFLALIILLAVLYFIDRRYVGIFPSIARPFRRARQGSRLRTQISLNPNDVSSKFELARLLAERKKFREAQELLLQIGDRYEQSAEYWVDLGYANIKLGQLEEGESQMLRGLEINQRVQYGQPYLRLAEGFRHSDRDKSLHYLHEFKEIQSSSSEAYYLLGSMYKALGQSTEAKQAFTESIDVYRSLPRYKKRQERGWALRSFFGRIS</sequence>
<dbReference type="AlphaFoldDB" id="A0A089HPR6"/>
<dbReference type="SMART" id="SM00028">
    <property type="entry name" value="TPR"/>
    <property type="match status" value="2"/>
</dbReference>
<dbReference type="KEGG" id="pdu:PDUR_13000"/>
<name>A0A089HPR6_PAEDU</name>
<dbReference type="EMBL" id="CP009288">
    <property type="protein sequence ID" value="AIQ12720.1"/>
    <property type="molecule type" value="Genomic_DNA"/>
</dbReference>
<dbReference type="eggNOG" id="COG0457">
    <property type="taxonomic scope" value="Bacteria"/>
</dbReference>
<protein>
    <submittedName>
        <fullName evidence="3">Uncharacterized protein</fullName>
    </submittedName>
</protein>
<dbReference type="STRING" id="44251.PDUR_13000"/>
<feature type="repeat" description="TPR" evidence="1">
    <location>
        <begin position="169"/>
        <end position="202"/>
    </location>
</feature>
<feature type="transmembrane region" description="Helical" evidence="2">
    <location>
        <begin position="6"/>
        <end position="31"/>
    </location>
</feature>
<dbReference type="RefSeq" id="WP_042206556.1">
    <property type="nucleotide sequence ID" value="NZ_CP009288.1"/>
</dbReference>
<dbReference type="Gene3D" id="1.25.40.10">
    <property type="entry name" value="Tetratricopeptide repeat domain"/>
    <property type="match status" value="1"/>
</dbReference>
<evidence type="ECO:0000256" key="1">
    <source>
        <dbReference type="PROSITE-ProRule" id="PRU00339"/>
    </source>
</evidence>
<keyword evidence="2" id="KW-0472">Membrane</keyword>
<reference evidence="3 4" key="1">
    <citation type="submission" date="2014-08" db="EMBL/GenBank/DDBJ databases">
        <title>Comparative genomics of the Paenibacillus odorifer group.</title>
        <authorList>
            <person name="den Bakker H.C."/>
            <person name="Tsai Y.-C."/>
            <person name="Martin N."/>
            <person name="Korlach J."/>
            <person name="Wiedmann M."/>
        </authorList>
    </citation>
    <scope>NUCLEOTIDE SEQUENCE [LARGE SCALE GENOMIC DNA]</scope>
    <source>
        <strain evidence="3 4">DSM 1735</strain>
    </source>
</reference>
<dbReference type="OrthoDB" id="2658060at2"/>
<keyword evidence="2" id="KW-0812">Transmembrane</keyword>
<evidence type="ECO:0000256" key="2">
    <source>
        <dbReference type="SAM" id="Phobius"/>
    </source>
</evidence>
<dbReference type="Pfam" id="PF13181">
    <property type="entry name" value="TPR_8"/>
    <property type="match status" value="2"/>
</dbReference>
<evidence type="ECO:0000313" key="3">
    <source>
        <dbReference type="EMBL" id="AIQ12720.1"/>
    </source>
</evidence>
<gene>
    <name evidence="3" type="ORF">PDUR_13000</name>
</gene>
<dbReference type="InterPro" id="IPR019734">
    <property type="entry name" value="TPR_rpt"/>
</dbReference>
<keyword evidence="2" id="KW-1133">Transmembrane helix</keyword>